<sequence>MMVSRGQKIRSHISFSQYQNSHTETSRILFRPRVIIHSGTAVPWPSLYRTTGGRLRLPVTLRSLASTTDNMLSENSDRVICSRPSVESKIHKPWNRNPDSMSSNKTGVIPLPRIWKLCQNTRSAKGNRDRASYFQVILSCLNRAIGDDSGSRVSDGMLFTVAQHYRDP</sequence>
<protein>
    <submittedName>
        <fullName evidence="1">Uncharacterized protein</fullName>
    </submittedName>
</protein>
<accession>A0AAI9VE65</accession>
<proteinExistence type="predicted"/>
<evidence type="ECO:0000313" key="2">
    <source>
        <dbReference type="Proteomes" id="UP001239213"/>
    </source>
</evidence>
<organism evidence="1 2">
    <name type="scientific">Colletotrichum cuscutae</name>
    <dbReference type="NCBI Taxonomy" id="1209917"/>
    <lineage>
        <taxon>Eukaryota</taxon>
        <taxon>Fungi</taxon>
        <taxon>Dikarya</taxon>
        <taxon>Ascomycota</taxon>
        <taxon>Pezizomycotina</taxon>
        <taxon>Sordariomycetes</taxon>
        <taxon>Hypocreomycetidae</taxon>
        <taxon>Glomerellales</taxon>
        <taxon>Glomerellaceae</taxon>
        <taxon>Colletotrichum</taxon>
        <taxon>Colletotrichum acutatum species complex</taxon>
    </lineage>
</organism>
<dbReference type="EMBL" id="MPDP01000079">
    <property type="protein sequence ID" value="KAK1484287.1"/>
    <property type="molecule type" value="Genomic_DNA"/>
</dbReference>
<comment type="caution">
    <text evidence="1">The sequence shown here is derived from an EMBL/GenBank/DDBJ whole genome shotgun (WGS) entry which is preliminary data.</text>
</comment>
<name>A0AAI9VE65_9PEZI</name>
<keyword evidence="2" id="KW-1185">Reference proteome</keyword>
<dbReference type="Proteomes" id="UP001239213">
    <property type="component" value="Unassembled WGS sequence"/>
</dbReference>
<evidence type="ECO:0000313" key="1">
    <source>
        <dbReference type="EMBL" id="KAK1484287.1"/>
    </source>
</evidence>
<reference evidence="1" key="1">
    <citation type="submission" date="2016-11" db="EMBL/GenBank/DDBJ databases">
        <title>The genome sequence of Colletotrichum cuscutae.</title>
        <authorList>
            <person name="Baroncelli R."/>
        </authorList>
    </citation>
    <scope>NUCLEOTIDE SEQUENCE</scope>
    <source>
        <strain evidence="1">IMI 304802</strain>
    </source>
</reference>
<dbReference type="AlphaFoldDB" id="A0AAI9VE65"/>
<gene>
    <name evidence="1" type="ORF">CCUS01_03999</name>
</gene>